<keyword evidence="3" id="KW-1185">Reference proteome</keyword>
<dbReference type="EMBL" id="FXAG01000001">
    <property type="protein sequence ID" value="SME93198.1"/>
    <property type="molecule type" value="Genomic_DNA"/>
</dbReference>
<name>A0A1Y6BAA1_9NEIS</name>
<dbReference type="RefSeq" id="WP_085274542.1">
    <property type="nucleotide sequence ID" value="NZ_FXAG01000001.1"/>
</dbReference>
<feature type="transmembrane region" description="Helical" evidence="1">
    <location>
        <begin position="38"/>
        <end position="59"/>
    </location>
</feature>
<feature type="transmembrane region" description="Helical" evidence="1">
    <location>
        <begin position="6"/>
        <end position="26"/>
    </location>
</feature>
<accession>A0A1Y6BAA1</accession>
<protein>
    <submittedName>
        <fullName evidence="2">Uncharacterized protein</fullName>
    </submittedName>
</protein>
<keyword evidence="1" id="KW-0812">Transmembrane</keyword>
<sequence length="60" mass="7126">MLWVLRLWLYGAILVLGWALISYALTRNRDYLQRAGRLIRWSGLLAGAITFFWLIARFLR</sequence>
<dbReference type="AlphaFoldDB" id="A0A1Y6BAA1"/>
<keyword evidence="1" id="KW-0472">Membrane</keyword>
<keyword evidence="1" id="KW-1133">Transmembrane helix</keyword>
<proteinExistence type="predicted"/>
<dbReference type="Proteomes" id="UP000192920">
    <property type="component" value="Unassembled WGS sequence"/>
</dbReference>
<evidence type="ECO:0000256" key="1">
    <source>
        <dbReference type="SAM" id="Phobius"/>
    </source>
</evidence>
<evidence type="ECO:0000313" key="3">
    <source>
        <dbReference type="Proteomes" id="UP000192920"/>
    </source>
</evidence>
<organism evidence="2 3">
    <name type="scientific">Pseudogulbenkiania subflava DSM 22618</name>
    <dbReference type="NCBI Taxonomy" id="1123014"/>
    <lineage>
        <taxon>Bacteria</taxon>
        <taxon>Pseudomonadati</taxon>
        <taxon>Pseudomonadota</taxon>
        <taxon>Betaproteobacteria</taxon>
        <taxon>Neisseriales</taxon>
        <taxon>Chromobacteriaceae</taxon>
        <taxon>Pseudogulbenkiania</taxon>
    </lineage>
</organism>
<gene>
    <name evidence="2" type="ORF">SAMN02745746_00147</name>
</gene>
<reference evidence="3" key="1">
    <citation type="submission" date="2017-04" db="EMBL/GenBank/DDBJ databases">
        <authorList>
            <person name="Varghese N."/>
            <person name="Submissions S."/>
        </authorList>
    </citation>
    <scope>NUCLEOTIDE SEQUENCE [LARGE SCALE GENOMIC DNA]</scope>
    <source>
        <strain evidence="3">DSM 22618</strain>
    </source>
</reference>
<evidence type="ECO:0000313" key="2">
    <source>
        <dbReference type="EMBL" id="SME93198.1"/>
    </source>
</evidence>
<dbReference type="STRING" id="1123014.SAMN02745746_00147"/>